<dbReference type="OrthoDB" id="10570347at2759"/>
<reference evidence="2" key="1">
    <citation type="submission" date="2021-11" db="EMBL/GenBank/DDBJ databases">
        <title>Purpureocillium_takamizusanense_genome.</title>
        <authorList>
            <person name="Nguyen N.-H."/>
        </authorList>
    </citation>
    <scope>NUCLEOTIDE SEQUENCE</scope>
    <source>
        <strain evidence="2">PT3</strain>
    </source>
</reference>
<accession>A0A9Q8QRG7</accession>
<dbReference type="Proteomes" id="UP000829364">
    <property type="component" value="Chromosome 12"/>
</dbReference>
<evidence type="ECO:0000313" key="2">
    <source>
        <dbReference type="EMBL" id="UNI24520.1"/>
    </source>
</evidence>
<dbReference type="AlphaFoldDB" id="A0A9Q8QRG7"/>
<protein>
    <submittedName>
        <fullName evidence="2">Uncharacterized protein</fullName>
    </submittedName>
</protein>
<dbReference type="GeneID" id="72072201"/>
<dbReference type="EMBL" id="CP086365">
    <property type="protein sequence ID" value="UNI24520.1"/>
    <property type="molecule type" value="Genomic_DNA"/>
</dbReference>
<sequence>MDRYLLSPPAAALHPQVSRRQHCTCATCPPPPAYNPQWLSSQANPPPPPSYTQASQQHHAAARPTPSEREEEDAPPTGLSDATKVVDQPRPPGFLTRCLQKIADATTFDEDKTPPRSSVPQAVLLVRVQENNNTKQSSECLSRPARQRPY</sequence>
<organism evidence="2 3">
    <name type="scientific">Purpureocillium takamizusanense</name>
    <dbReference type="NCBI Taxonomy" id="2060973"/>
    <lineage>
        <taxon>Eukaryota</taxon>
        <taxon>Fungi</taxon>
        <taxon>Dikarya</taxon>
        <taxon>Ascomycota</taxon>
        <taxon>Pezizomycotina</taxon>
        <taxon>Sordariomycetes</taxon>
        <taxon>Hypocreomycetidae</taxon>
        <taxon>Hypocreales</taxon>
        <taxon>Ophiocordycipitaceae</taxon>
        <taxon>Purpureocillium</taxon>
    </lineage>
</organism>
<keyword evidence="3" id="KW-1185">Reference proteome</keyword>
<proteinExistence type="predicted"/>
<evidence type="ECO:0000313" key="3">
    <source>
        <dbReference type="Proteomes" id="UP000829364"/>
    </source>
</evidence>
<feature type="compositionally biased region" description="Polar residues" evidence="1">
    <location>
        <begin position="129"/>
        <end position="140"/>
    </location>
</feature>
<dbReference type="RefSeq" id="XP_047848001.1">
    <property type="nucleotide sequence ID" value="XM_047991988.1"/>
</dbReference>
<feature type="region of interest" description="Disordered" evidence="1">
    <location>
        <begin position="1"/>
        <end position="96"/>
    </location>
</feature>
<feature type="region of interest" description="Disordered" evidence="1">
    <location>
        <begin position="129"/>
        <end position="150"/>
    </location>
</feature>
<name>A0A9Q8QRG7_9HYPO</name>
<gene>
    <name evidence="2" type="ORF">JDV02_010257</name>
</gene>
<evidence type="ECO:0000256" key="1">
    <source>
        <dbReference type="SAM" id="MobiDB-lite"/>
    </source>
</evidence>